<dbReference type="OrthoDB" id="475384at2"/>
<evidence type="ECO:0000313" key="4">
    <source>
        <dbReference type="EMBL" id="KST67165.1"/>
    </source>
</evidence>
<dbReference type="SUPFAM" id="SSF51126">
    <property type="entry name" value="Pectin lyase-like"/>
    <property type="match status" value="2"/>
</dbReference>
<feature type="domain" description="Filamentous haemagglutinin FhaB/tRNA nuclease CdiA-like TPS" evidence="2">
    <location>
        <begin position="33"/>
        <end position="144"/>
    </location>
</feature>
<evidence type="ECO:0000313" key="3">
    <source>
        <dbReference type="EMBL" id="KST66946.1"/>
    </source>
</evidence>
<dbReference type="SMART" id="SM00912">
    <property type="entry name" value="Haemagg_act"/>
    <property type="match status" value="1"/>
</dbReference>
<dbReference type="RefSeq" id="WP_036265242.1">
    <property type="nucleotide sequence ID" value="NZ_LMTZ01000090.1"/>
</dbReference>
<dbReference type="EMBL" id="LMTZ01000090">
    <property type="protein sequence ID" value="KST67165.1"/>
    <property type="molecule type" value="Genomic_DNA"/>
</dbReference>
<keyword evidence="5" id="KW-1185">Reference proteome</keyword>
<name>A0A0V7ZRD0_9CYAN</name>
<dbReference type="Proteomes" id="UP000053372">
    <property type="component" value="Unassembled WGS sequence"/>
</dbReference>
<dbReference type="Pfam" id="PF05860">
    <property type="entry name" value="TPS"/>
    <property type="match status" value="1"/>
</dbReference>
<comment type="caution">
    <text evidence="3">The sequence shown here is derived from an EMBL/GenBank/DDBJ whole genome shotgun (WGS) entry which is preliminary data.</text>
</comment>
<evidence type="ECO:0000313" key="5">
    <source>
        <dbReference type="Proteomes" id="UP000053372"/>
    </source>
</evidence>
<reference evidence="3 5" key="1">
    <citation type="journal article" date="2015" name="Genome Announc.">
        <title>Draft Genome of the Euendolithic (true boring) Cyanobacterium Mastigocoleus testarum strain BC008.</title>
        <authorList>
            <person name="Guida B.S."/>
            <person name="Garcia-Pichel F."/>
        </authorList>
    </citation>
    <scope>NUCLEOTIDE SEQUENCE [LARGE SCALE GENOMIC DNA]</scope>
    <source>
        <strain evidence="3 5">BC008</strain>
    </source>
</reference>
<dbReference type="InterPro" id="IPR011050">
    <property type="entry name" value="Pectin_lyase_fold/virulence"/>
</dbReference>
<protein>
    <recommendedName>
        <fullName evidence="2">Filamentous haemagglutinin FhaB/tRNA nuclease CdiA-like TPS domain-containing protein</fullName>
    </recommendedName>
</protein>
<feature type="region of interest" description="Disordered" evidence="1">
    <location>
        <begin position="594"/>
        <end position="624"/>
    </location>
</feature>
<dbReference type="InterPro" id="IPR012334">
    <property type="entry name" value="Pectin_lyas_fold"/>
</dbReference>
<gene>
    <name evidence="3" type="ORF">BC008_27535</name>
    <name evidence="4" type="ORF">BC008_28645</name>
</gene>
<dbReference type="EMBL" id="LMTZ01000092">
    <property type="protein sequence ID" value="KST66946.1"/>
    <property type="molecule type" value="Genomic_DNA"/>
</dbReference>
<dbReference type="AlphaFoldDB" id="A0A0V7ZRD0"/>
<organism evidence="3 5">
    <name type="scientific">Mastigocoleus testarum BC008</name>
    <dbReference type="NCBI Taxonomy" id="371196"/>
    <lineage>
        <taxon>Bacteria</taxon>
        <taxon>Bacillati</taxon>
        <taxon>Cyanobacteriota</taxon>
        <taxon>Cyanophyceae</taxon>
        <taxon>Nostocales</taxon>
        <taxon>Hapalosiphonaceae</taxon>
        <taxon>Mastigocoleus</taxon>
    </lineage>
</organism>
<proteinExistence type="predicted"/>
<evidence type="ECO:0000256" key="1">
    <source>
        <dbReference type="SAM" id="MobiDB-lite"/>
    </source>
</evidence>
<dbReference type="InterPro" id="IPR008638">
    <property type="entry name" value="FhaB/CdiA-like_TPS"/>
</dbReference>
<dbReference type="Gene3D" id="2.160.20.10">
    <property type="entry name" value="Single-stranded right-handed beta-helix, Pectin lyase-like"/>
    <property type="match status" value="1"/>
</dbReference>
<evidence type="ECO:0000259" key="2">
    <source>
        <dbReference type="SMART" id="SM00912"/>
    </source>
</evidence>
<accession>A0A0V7ZRD0</accession>
<sequence>MNTLWFWFKGLGIITVAAITYSPSDAIAQIIPDTSLPNNSRVTPQGNNRIIEGGTISGSNLFHSFEEFSVLTGVTASFQNAANIQNIITRVTGKSISNIDGIIRNNGTANLFLINPNGIVFGPNASLKLGGSFVGSTASSIKFADNINFSATEPEIRPLLTVKVPIGLQFGATAAPIHHQSQASLNGATNTFGQAAGLQVPTGKTLALIGGDIVLEGGNLTASEGRIELGAVAGNSFVNLNPTNQGWVLGYGTVQGYHDIRLIRRNLNNSSVGSIVDTSGEGGGNIQVKGNLVEIAGHEVFLRNITIGTKDSGHLKIEANKLILRNGAGANASTQGEGEAGNLTVNASESVQIIGSFKTSRGSISPSTLSTGAFGSGNAGNITINTGILRVQEGSAILVNSSTATPDFVTQGIQGTGKGGNITINASESVELIGTSKYSSFPSSLLTSTRGSGNAGNLIIATKKLIVRDRAQINLNSQTPDPDNVILGDIEAFGEAGSLIVDADSILLDNGKISANTIGGGGNITLNSLLSILRNNSSITTNASGINIPGGNITINAKNGFIIGSGNSDIRADSLNFRGGNIRIFNTQGIFGIEPRDEENSNTSDITATGANEQESGNITIEDSDAEPDQNLLKVNVDVVDASQLINQNFCALRGKSNFTITGKGGLPPSPNTVLDRQNLWEDWRLNPVPRETSQRKVKEEKTENNIIVSETVNKPVNKIVQAQRAIINEAGEVVLVADAGTPPIFGSSGSCK</sequence>
<feature type="compositionally biased region" description="Polar residues" evidence="1">
    <location>
        <begin position="601"/>
        <end position="621"/>
    </location>
</feature>
<dbReference type="NCBIfam" id="TIGR01901">
    <property type="entry name" value="adhes_NPXG"/>
    <property type="match status" value="1"/>
</dbReference>